<gene>
    <name evidence="1" type="ORF">SDC9_98895</name>
</gene>
<dbReference type="EMBL" id="VSSQ01013727">
    <property type="protein sequence ID" value="MPM52139.1"/>
    <property type="molecule type" value="Genomic_DNA"/>
</dbReference>
<protein>
    <submittedName>
        <fullName evidence="1">Uncharacterized protein</fullName>
    </submittedName>
</protein>
<dbReference type="AlphaFoldDB" id="A0A645AG23"/>
<evidence type="ECO:0000313" key="1">
    <source>
        <dbReference type="EMBL" id="MPM52139.1"/>
    </source>
</evidence>
<comment type="caution">
    <text evidence="1">The sequence shown here is derived from an EMBL/GenBank/DDBJ whole genome shotgun (WGS) entry which is preliminary data.</text>
</comment>
<sequence>MDKRIALNRRSIVFGFDFKVGARMLADRTDMRRFRSHVDMAAVAAFPAIFADLHPDFTLFDIFRQFAVAFFVTLFDFGHAFELGGEFDEAFLTRDLGEVLIHFGPFLMLAGGGGQQVFHGRADAAERLEPEFRVFFFVVGGGFEEGGDLFVAFLAGLTGEIGVFVARLGFPGERVGEIGGGFRSFEFHLHRLLFFGDFHEVRSAVFADRTDKFFRKAFALVNIAADRAAPAAAGGRRRGRFDAALVIGVGHRFGVAEHFGGGNFGYEQRVTAEVGRIQHPSGEAGVDMVRQISHAVGGAARAVAGEFVHRVAALIPEVFEYRKTGGFGEHRDVEDPGAPDHVMGEILLAHRNPDAHRIA</sequence>
<reference evidence="1" key="1">
    <citation type="submission" date="2019-08" db="EMBL/GenBank/DDBJ databases">
        <authorList>
            <person name="Kucharzyk K."/>
            <person name="Murdoch R.W."/>
            <person name="Higgins S."/>
            <person name="Loffler F."/>
        </authorList>
    </citation>
    <scope>NUCLEOTIDE SEQUENCE</scope>
</reference>
<organism evidence="1">
    <name type="scientific">bioreactor metagenome</name>
    <dbReference type="NCBI Taxonomy" id="1076179"/>
    <lineage>
        <taxon>unclassified sequences</taxon>
        <taxon>metagenomes</taxon>
        <taxon>ecological metagenomes</taxon>
    </lineage>
</organism>
<proteinExistence type="predicted"/>
<accession>A0A645AG23</accession>
<name>A0A645AG23_9ZZZZ</name>